<name>A0ABD3MHV0_9STRA</name>
<feature type="region of interest" description="Disordered" evidence="8">
    <location>
        <begin position="326"/>
        <end position="367"/>
    </location>
</feature>
<evidence type="ECO:0000256" key="8">
    <source>
        <dbReference type="SAM" id="MobiDB-lite"/>
    </source>
</evidence>
<evidence type="ECO:0000256" key="3">
    <source>
        <dbReference type="ARBA" id="ARBA00022664"/>
    </source>
</evidence>
<proteinExistence type="inferred from homology"/>
<evidence type="ECO:0000256" key="6">
    <source>
        <dbReference type="ARBA" id="ARBA00023242"/>
    </source>
</evidence>
<evidence type="ECO:0000256" key="7">
    <source>
        <dbReference type="RuleBase" id="RU367025"/>
    </source>
</evidence>
<reference evidence="9 10" key="1">
    <citation type="submission" date="2024-10" db="EMBL/GenBank/DDBJ databases">
        <title>Updated reference genomes for cyclostephanoid diatoms.</title>
        <authorList>
            <person name="Roberts W.R."/>
            <person name="Alverson A.J."/>
        </authorList>
    </citation>
    <scope>NUCLEOTIDE SEQUENCE [LARGE SCALE GENOMIC DNA]</scope>
    <source>
        <strain evidence="9 10">AJA276-08</strain>
    </source>
</reference>
<keyword evidence="6 7" id="KW-0539">Nucleus</keyword>
<dbReference type="GO" id="GO:0005681">
    <property type="term" value="C:spliceosomal complex"/>
    <property type="evidence" value="ECO:0007669"/>
    <property type="project" value="UniProtKB-KW"/>
</dbReference>
<dbReference type="PANTHER" id="PTHR23142">
    <property type="entry name" value="PRE-MRNA-SPLICING FACTOR 38A-RELATED"/>
    <property type="match status" value="1"/>
</dbReference>
<evidence type="ECO:0000256" key="1">
    <source>
        <dbReference type="ARBA" id="ARBA00004123"/>
    </source>
</evidence>
<comment type="caution">
    <text evidence="9">The sequence shown here is derived from an EMBL/GenBank/DDBJ whole genome shotgun (WGS) entry which is preliminary data.</text>
</comment>
<keyword evidence="4 7" id="KW-0747">Spliceosome</keyword>
<keyword evidence="3 7" id="KW-0507">mRNA processing</keyword>
<evidence type="ECO:0000256" key="2">
    <source>
        <dbReference type="ARBA" id="ARBA00006164"/>
    </source>
</evidence>
<dbReference type="AlphaFoldDB" id="A0ABD3MHV0"/>
<dbReference type="EMBL" id="JALLAZ020001828">
    <property type="protein sequence ID" value="KAL3762386.1"/>
    <property type="molecule type" value="Genomic_DNA"/>
</dbReference>
<keyword evidence="5 7" id="KW-0508">mRNA splicing</keyword>
<gene>
    <name evidence="9" type="ORF">ACHAW5_004703</name>
</gene>
<dbReference type="GO" id="GO:0000398">
    <property type="term" value="P:mRNA splicing, via spliceosome"/>
    <property type="evidence" value="ECO:0007669"/>
    <property type="project" value="UniProtKB-UniRule"/>
</dbReference>
<protein>
    <recommendedName>
        <fullName evidence="7">Pre-mRNA-splicing factor 38</fullName>
    </recommendedName>
</protein>
<keyword evidence="10" id="KW-1185">Reference proteome</keyword>
<evidence type="ECO:0000256" key="4">
    <source>
        <dbReference type="ARBA" id="ARBA00022728"/>
    </source>
</evidence>
<comment type="similarity">
    <text evidence="2 7">Belongs to the PRP38 family.</text>
</comment>
<evidence type="ECO:0000313" key="9">
    <source>
        <dbReference type="EMBL" id="KAL3762386.1"/>
    </source>
</evidence>
<evidence type="ECO:0000256" key="5">
    <source>
        <dbReference type="ARBA" id="ARBA00023187"/>
    </source>
</evidence>
<accession>A0ABD3MHV0</accession>
<dbReference type="InterPro" id="IPR005037">
    <property type="entry name" value="PRP38"/>
</dbReference>
<sequence length="464" mass="53558">MSRSALWRQEDNVKERERKAALAFDNAVEGGRNNNHLRGVIPLACPDDTFNLHPMLLHNVVNSAYFQRCCEKLTDWNALVDEIYYEVKHMEPWTAGAHKSPSTAFCLLLRLFTLRCTEKQMVLMLDHVDSPYIRCIGFLYLRYAAEPASLWPWFEPYLHDEEPVQICQGKAETTVGRFAQMLLNDLDYFGTRLPRPPLIIERQLKVKLLQAEKVEERAKKHLQNQAAMEYFQKTGARIQALYGDDDNPVTWYDAVVVRVILRDHKNGELLARPKFEVTFPEYGNTELVTLGEVDLPGSYDANRQEGHRSELSVRCDRRNEIEYSRDHNIGRGYSEDRGRGFDNRRRSDRSRSRDRDDNLSNARREEQILMEEVLQRERDKTASKGRAYAARPATFKDSIGCPGTQSVLDTDAKWKTRGNQEGKPRIDRHDLKDGKPPAAPTTQKTPAELAAVEEKKRMLMARYG</sequence>
<comment type="function">
    <text evidence="7">Required for pre-mRNA splicing.</text>
</comment>
<dbReference type="CDD" id="cd04508">
    <property type="entry name" value="Tudor_SF"/>
    <property type="match status" value="1"/>
</dbReference>
<evidence type="ECO:0000313" key="10">
    <source>
        <dbReference type="Proteomes" id="UP001530315"/>
    </source>
</evidence>
<dbReference type="Gene3D" id="2.30.30.140">
    <property type="match status" value="1"/>
</dbReference>
<comment type="subcellular location">
    <subcellularLocation>
        <location evidence="1 7">Nucleus</location>
    </subcellularLocation>
</comment>
<feature type="compositionally biased region" description="Basic and acidic residues" evidence="8">
    <location>
        <begin position="413"/>
        <end position="435"/>
    </location>
</feature>
<organism evidence="9 10">
    <name type="scientific">Stephanodiscus triporus</name>
    <dbReference type="NCBI Taxonomy" id="2934178"/>
    <lineage>
        <taxon>Eukaryota</taxon>
        <taxon>Sar</taxon>
        <taxon>Stramenopiles</taxon>
        <taxon>Ochrophyta</taxon>
        <taxon>Bacillariophyta</taxon>
        <taxon>Coscinodiscophyceae</taxon>
        <taxon>Thalassiosirophycidae</taxon>
        <taxon>Stephanodiscales</taxon>
        <taxon>Stephanodiscaceae</taxon>
        <taxon>Stephanodiscus</taxon>
    </lineage>
</organism>
<dbReference type="Proteomes" id="UP001530315">
    <property type="component" value="Unassembled WGS sequence"/>
</dbReference>
<dbReference type="Pfam" id="PF03371">
    <property type="entry name" value="PRP38"/>
    <property type="match status" value="1"/>
</dbReference>
<feature type="region of interest" description="Disordered" evidence="8">
    <location>
        <begin position="413"/>
        <end position="445"/>
    </location>
</feature>